<dbReference type="InterPro" id="IPR003594">
    <property type="entry name" value="HATPase_dom"/>
</dbReference>
<keyword evidence="9" id="KW-0472">Membrane</keyword>
<evidence type="ECO:0000256" key="5">
    <source>
        <dbReference type="ARBA" id="ARBA00022679"/>
    </source>
</evidence>
<sequence length="306" mass="34242">MAIALFPILLFALFMATRLQNNLYIIVALVVWLIGYLSIWASIERLVFSHLRVIQRTSRLFSKGDMDARIGNLERAPVRIAALSNTFDTMAENISERELRLLENLKEKETLLREIHHRVKNNLQIIISLLNIQERKLSDHDMIEAIHDTRSRINAIALVHRGLYEGEDLSVIDMQDFLSRLISELVISFDMANLGIEVKLSLEKLEFTPDAAVPVALFIVEAISNAIKHAQFEGGTITVSNTKTEGEITISVLDSGTFVDKKIVQSTGIKLMKGFARQLSGKTTIGPTQNGFLAEISFPIQEAIGS</sequence>
<dbReference type="InParanoid" id="A0A420WEE9"/>
<feature type="domain" description="HAMP" evidence="10">
    <location>
        <begin position="45"/>
        <end position="99"/>
    </location>
</feature>
<evidence type="ECO:0000256" key="8">
    <source>
        <dbReference type="ARBA" id="ARBA00022840"/>
    </source>
</evidence>
<protein>
    <recommendedName>
        <fullName evidence="3">histidine kinase</fullName>
        <ecNumber evidence="3">2.7.13.3</ecNumber>
    </recommendedName>
</protein>
<dbReference type="Gene3D" id="3.30.450.20">
    <property type="entry name" value="PAS domain"/>
    <property type="match status" value="1"/>
</dbReference>
<evidence type="ECO:0000256" key="3">
    <source>
        <dbReference type="ARBA" id="ARBA00012438"/>
    </source>
</evidence>
<proteinExistence type="predicted"/>
<comment type="catalytic activity">
    <reaction evidence="1">
        <text>ATP + protein L-histidine = ADP + protein N-phospho-L-histidine.</text>
        <dbReference type="EC" id="2.7.13.3"/>
    </reaction>
</comment>
<dbReference type="PANTHER" id="PTHR41523">
    <property type="entry name" value="TWO-COMPONENT SYSTEM SENSOR PROTEIN"/>
    <property type="match status" value="1"/>
</dbReference>
<dbReference type="Pfam" id="PF07568">
    <property type="entry name" value="HisKA_2"/>
    <property type="match status" value="1"/>
</dbReference>
<dbReference type="GO" id="GO:0016020">
    <property type="term" value="C:membrane"/>
    <property type="evidence" value="ECO:0007669"/>
    <property type="project" value="UniProtKB-SubCell"/>
</dbReference>
<evidence type="ECO:0000256" key="4">
    <source>
        <dbReference type="ARBA" id="ARBA00022553"/>
    </source>
</evidence>
<keyword evidence="9" id="KW-0812">Transmembrane</keyword>
<evidence type="ECO:0000313" key="11">
    <source>
        <dbReference type="EMBL" id="RKQ69409.1"/>
    </source>
</evidence>
<evidence type="ECO:0000256" key="2">
    <source>
        <dbReference type="ARBA" id="ARBA00004370"/>
    </source>
</evidence>
<name>A0A420WEE9_9PROT</name>
<dbReference type="EMBL" id="RBII01000002">
    <property type="protein sequence ID" value="RKQ69409.1"/>
    <property type="molecule type" value="Genomic_DNA"/>
</dbReference>
<keyword evidence="9" id="KW-1133">Transmembrane helix</keyword>
<dbReference type="InterPro" id="IPR003660">
    <property type="entry name" value="HAMP_dom"/>
</dbReference>
<dbReference type="PANTHER" id="PTHR41523:SF8">
    <property type="entry name" value="ETHYLENE RESPONSE SENSOR PROTEIN"/>
    <property type="match status" value="1"/>
</dbReference>
<comment type="caution">
    <text evidence="11">The sequence shown here is derived from an EMBL/GenBank/DDBJ whole genome shotgun (WGS) entry which is preliminary data.</text>
</comment>
<dbReference type="GO" id="GO:0005524">
    <property type="term" value="F:ATP binding"/>
    <property type="evidence" value="ECO:0007669"/>
    <property type="project" value="UniProtKB-KW"/>
</dbReference>
<dbReference type="InterPro" id="IPR036890">
    <property type="entry name" value="HATPase_C_sf"/>
</dbReference>
<dbReference type="PROSITE" id="PS50885">
    <property type="entry name" value="HAMP"/>
    <property type="match status" value="1"/>
</dbReference>
<keyword evidence="12" id="KW-1185">Reference proteome</keyword>
<reference evidence="11 12" key="1">
    <citation type="submission" date="2018-10" db="EMBL/GenBank/DDBJ databases">
        <title>Genomic Encyclopedia of Type Strains, Phase IV (KMG-IV): sequencing the most valuable type-strain genomes for metagenomic binning, comparative biology and taxonomic classification.</title>
        <authorList>
            <person name="Goeker M."/>
        </authorList>
    </citation>
    <scope>NUCLEOTIDE SEQUENCE [LARGE SCALE GENOMIC DNA]</scope>
    <source>
        <strain evidence="11 12">DSM 22008</strain>
    </source>
</reference>
<dbReference type="SUPFAM" id="SSF55874">
    <property type="entry name" value="ATPase domain of HSP90 chaperone/DNA topoisomerase II/histidine kinase"/>
    <property type="match status" value="1"/>
</dbReference>
<evidence type="ECO:0000256" key="7">
    <source>
        <dbReference type="ARBA" id="ARBA00022777"/>
    </source>
</evidence>
<gene>
    <name evidence="11" type="ORF">DES40_2209</name>
</gene>
<dbReference type="GO" id="GO:0007165">
    <property type="term" value="P:signal transduction"/>
    <property type="evidence" value="ECO:0007669"/>
    <property type="project" value="InterPro"/>
</dbReference>
<keyword evidence="5" id="KW-0808">Transferase</keyword>
<keyword evidence="4" id="KW-0597">Phosphoprotein</keyword>
<comment type="subcellular location">
    <subcellularLocation>
        <location evidence="2">Membrane</location>
    </subcellularLocation>
</comment>
<keyword evidence="6" id="KW-0547">Nucleotide-binding</keyword>
<accession>A0A420WEE9</accession>
<evidence type="ECO:0000256" key="1">
    <source>
        <dbReference type="ARBA" id="ARBA00000085"/>
    </source>
</evidence>
<keyword evidence="8" id="KW-0067">ATP-binding</keyword>
<dbReference type="EC" id="2.7.13.3" evidence="3"/>
<dbReference type="Gene3D" id="3.30.565.10">
    <property type="entry name" value="Histidine kinase-like ATPase, C-terminal domain"/>
    <property type="match status" value="1"/>
</dbReference>
<evidence type="ECO:0000259" key="10">
    <source>
        <dbReference type="PROSITE" id="PS50885"/>
    </source>
</evidence>
<evidence type="ECO:0000256" key="9">
    <source>
        <dbReference type="SAM" id="Phobius"/>
    </source>
</evidence>
<feature type="transmembrane region" description="Helical" evidence="9">
    <location>
        <begin position="26"/>
        <end position="48"/>
    </location>
</feature>
<organism evidence="11 12">
    <name type="scientific">Litorimonas taeanensis</name>
    <dbReference type="NCBI Taxonomy" id="568099"/>
    <lineage>
        <taxon>Bacteria</taxon>
        <taxon>Pseudomonadati</taxon>
        <taxon>Pseudomonadota</taxon>
        <taxon>Alphaproteobacteria</taxon>
        <taxon>Maricaulales</taxon>
        <taxon>Robiginitomaculaceae</taxon>
    </lineage>
</organism>
<dbReference type="InterPro" id="IPR011495">
    <property type="entry name" value="Sig_transdc_His_kin_sub2_dim/P"/>
</dbReference>
<dbReference type="Pfam" id="PF02518">
    <property type="entry name" value="HATPase_c"/>
    <property type="match status" value="1"/>
</dbReference>
<evidence type="ECO:0000256" key="6">
    <source>
        <dbReference type="ARBA" id="ARBA00022741"/>
    </source>
</evidence>
<dbReference type="GO" id="GO:0004673">
    <property type="term" value="F:protein histidine kinase activity"/>
    <property type="evidence" value="ECO:0007669"/>
    <property type="project" value="UniProtKB-EC"/>
</dbReference>
<keyword evidence="7 11" id="KW-0418">Kinase</keyword>
<dbReference type="AlphaFoldDB" id="A0A420WEE9"/>
<dbReference type="Proteomes" id="UP000282211">
    <property type="component" value="Unassembled WGS sequence"/>
</dbReference>
<evidence type="ECO:0000313" key="12">
    <source>
        <dbReference type="Proteomes" id="UP000282211"/>
    </source>
</evidence>